<dbReference type="InterPro" id="IPR036791">
    <property type="entry name" value="Ribosomal_bL9_C_sf"/>
</dbReference>
<evidence type="ECO:0000256" key="2">
    <source>
        <dbReference type="ARBA" id="ARBA00022730"/>
    </source>
</evidence>
<comment type="function">
    <text evidence="7">Binds to the 23S rRNA.</text>
</comment>
<name>A0ABW1R1X2_9ACTN</name>
<protein>
    <recommendedName>
        <fullName evidence="6 7">Large ribosomal subunit protein bL9</fullName>
    </recommendedName>
</protein>
<dbReference type="Proteomes" id="UP001596098">
    <property type="component" value="Unassembled WGS sequence"/>
</dbReference>
<comment type="similarity">
    <text evidence="1 7">Belongs to the bacterial ribosomal protein bL9 family.</text>
</comment>
<keyword evidence="2 7" id="KW-0699">rRNA-binding</keyword>
<dbReference type="SUPFAM" id="SSF55653">
    <property type="entry name" value="Ribosomal protein L9 C-domain"/>
    <property type="match status" value="1"/>
</dbReference>
<dbReference type="PANTHER" id="PTHR21368">
    <property type="entry name" value="50S RIBOSOMAL PROTEIN L9"/>
    <property type="match status" value="1"/>
</dbReference>
<feature type="domain" description="Ribosomal protein L9" evidence="8">
    <location>
        <begin position="13"/>
        <end position="40"/>
    </location>
</feature>
<dbReference type="InterPro" id="IPR000244">
    <property type="entry name" value="Ribosomal_bL9"/>
</dbReference>
<evidence type="ECO:0000256" key="1">
    <source>
        <dbReference type="ARBA" id="ARBA00010605"/>
    </source>
</evidence>
<dbReference type="NCBIfam" id="TIGR00158">
    <property type="entry name" value="L9"/>
    <property type="match status" value="1"/>
</dbReference>
<dbReference type="PROSITE" id="PS00651">
    <property type="entry name" value="RIBOSOMAL_L9"/>
    <property type="match status" value="1"/>
</dbReference>
<dbReference type="GO" id="GO:0005840">
    <property type="term" value="C:ribosome"/>
    <property type="evidence" value="ECO:0007669"/>
    <property type="project" value="UniProtKB-KW"/>
</dbReference>
<keyword evidence="5 7" id="KW-0687">Ribonucleoprotein</keyword>
<dbReference type="RefSeq" id="WP_128222019.1">
    <property type="nucleotide sequence ID" value="NZ_CP034929.1"/>
</dbReference>
<evidence type="ECO:0000256" key="4">
    <source>
        <dbReference type="ARBA" id="ARBA00022980"/>
    </source>
</evidence>
<sequence length="146" mass="15347">MKLILTQEVTGLGSAGDIVEVKNGYGRNYLIPRGDAMRWTKGGEKTVEQIQKARQARAARDAAHAAEIKTTVEAAKVVLKVRSGENGRLFGAVTVADIAGAISEAAGETIDKRTVVIGNPIKTTGTYTVSVKLHEDVTASVAVTVA</sequence>
<reference evidence="10" key="1">
    <citation type="journal article" date="2019" name="Int. J. Syst. Evol. Microbiol.">
        <title>The Global Catalogue of Microorganisms (GCM) 10K type strain sequencing project: providing services to taxonomists for standard genome sequencing and annotation.</title>
        <authorList>
            <consortium name="The Broad Institute Genomics Platform"/>
            <consortium name="The Broad Institute Genome Sequencing Center for Infectious Disease"/>
            <person name="Wu L."/>
            <person name="Ma J."/>
        </authorList>
    </citation>
    <scope>NUCLEOTIDE SEQUENCE [LARGE SCALE GENOMIC DNA]</scope>
    <source>
        <strain evidence="10">DFY28</strain>
    </source>
</reference>
<dbReference type="Pfam" id="PF03948">
    <property type="entry name" value="Ribosomal_L9_C"/>
    <property type="match status" value="1"/>
</dbReference>
<keyword evidence="3 7" id="KW-0694">RNA-binding</keyword>
<evidence type="ECO:0000256" key="5">
    <source>
        <dbReference type="ARBA" id="ARBA00023274"/>
    </source>
</evidence>
<dbReference type="InterPro" id="IPR020069">
    <property type="entry name" value="Ribosomal_bL9_C"/>
</dbReference>
<dbReference type="Gene3D" id="3.10.430.100">
    <property type="entry name" value="Ribosomal protein L9, C-terminal domain"/>
    <property type="match status" value="1"/>
</dbReference>
<evidence type="ECO:0000313" key="9">
    <source>
        <dbReference type="EMBL" id="MFC6154885.1"/>
    </source>
</evidence>
<dbReference type="SUPFAM" id="SSF55658">
    <property type="entry name" value="L9 N-domain-like"/>
    <property type="match status" value="1"/>
</dbReference>
<organism evidence="9 10">
    <name type="scientific">Nocardioides yefusunii</name>
    <dbReference type="NCBI Taxonomy" id="2500546"/>
    <lineage>
        <taxon>Bacteria</taxon>
        <taxon>Bacillati</taxon>
        <taxon>Actinomycetota</taxon>
        <taxon>Actinomycetes</taxon>
        <taxon>Propionibacteriales</taxon>
        <taxon>Nocardioidaceae</taxon>
        <taxon>Nocardioides</taxon>
    </lineage>
</organism>
<evidence type="ECO:0000256" key="7">
    <source>
        <dbReference type="HAMAP-Rule" id="MF_00503"/>
    </source>
</evidence>
<dbReference type="Gene3D" id="3.40.5.10">
    <property type="entry name" value="Ribosomal protein L9, N-terminal domain"/>
    <property type="match status" value="1"/>
</dbReference>
<keyword evidence="4 7" id="KW-0689">Ribosomal protein</keyword>
<evidence type="ECO:0000259" key="8">
    <source>
        <dbReference type="PROSITE" id="PS00651"/>
    </source>
</evidence>
<evidence type="ECO:0000256" key="3">
    <source>
        <dbReference type="ARBA" id="ARBA00022884"/>
    </source>
</evidence>
<dbReference type="EMBL" id="JBHSQI010000009">
    <property type="protein sequence ID" value="MFC6154885.1"/>
    <property type="molecule type" value="Genomic_DNA"/>
</dbReference>
<dbReference type="InterPro" id="IPR020594">
    <property type="entry name" value="Ribosomal_bL9_bac/chp"/>
</dbReference>
<dbReference type="InterPro" id="IPR036935">
    <property type="entry name" value="Ribosomal_bL9_N_sf"/>
</dbReference>
<evidence type="ECO:0000313" key="10">
    <source>
        <dbReference type="Proteomes" id="UP001596098"/>
    </source>
</evidence>
<proteinExistence type="inferred from homology"/>
<keyword evidence="10" id="KW-1185">Reference proteome</keyword>
<dbReference type="HAMAP" id="MF_00503">
    <property type="entry name" value="Ribosomal_bL9"/>
    <property type="match status" value="1"/>
</dbReference>
<gene>
    <name evidence="7 9" type="primary">rplI</name>
    <name evidence="9" type="ORF">ACFPWU_14555</name>
</gene>
<accession>A0ABW1R1X2</accession>
<evidence type="ECO:0000256" key="6">
    <source>
        <dbReference type="ARBA" id="ARBA00035292"/>
    </source>
</evidence>
<dbReference type="InterPro" id="IPR009027">
    <property type="entry name" value="Ribosomal_bL9/RNase_H1_N"/>
</dbReference>
<dbReference type="InterPro" id="IPR020070">
    <property type="entry name" value="Ribosomal_bL9_N"/>
</dbReference>
<comment type="caution">
    <text evidence="9">The sequence shown here is derived from an EMBL/GenBank/DDBJ whole genome shotgun (WGS) entry which is preliminary data.</text>
</comment>
<dbReference type="Pfam" id="PF01281">
    <property type="entry name" value="Ribosomal_L9_N"/>
    <property type="match status" value="1"/>
</dbReference>